<comment type="caution">
    <text evidence="3">The sequence shown here is derived from an EMBL/GenBank/DDBJ whole genome shotgun (WGS) entry which is preliminary data.</text>
</comment>
<sequence>MQKLSLSKCLPLCRPVNAMVGKKRGVQAKCSDVQKAREVMARRRAAEAEAKAQALAAEQQQADLLLKQQHVEKQLQEAADQQAVSTNHPLPDHPTCSPLVPGSLRSPLFKRPRQDTTQAPMPRCAVPMHALPSTQHQNSHSNHSGMHVCMCRHHSVAHALRIPGSLRSLWEGCVSTTPPLKSAHGCQPRRLWPHAPQLTGAQRSPHCVADD</sequence>
<feature type="region of interest" description="Disordered" evidence="2">
    <location>
        <begin position="76"/>
        <end position="105"/>
    </location>
</feature>
<dbReference type="EMBL" id="BLLF01000506">
    <property type="protein sequence ID" value="GFH12470.1"/>
    <property type="molecule type" value="Genomic_DNA"/>
</dbReference>
<reference evidence="3 4" key="1">
    <citation type="submission" date="2020-02" db="EMBL/GenBank/DDBJ databases">
        <title>Draft genome sequence of Haematococcus lacustris strain NIES-144.</title>
        <authorList>
            <person name="Morimoto D."/>
            <person name="Nakagawa S."/>
            <person name="Yoshida T."/>
            <person name="Sawayama S."/>
        </authorList>
    </citation>
    <scope>NUCLEOTIDE SEQUENCE [LARGE SCALE GENOMIC DNA]</scope>
    <source>
        <strain evidence="3 4">NIES-144</strain>
    </source>
</reference>
<proteinExistence type="predicted"/>
<organism evidence="3 4">
    <name type="scientific">Haematococcus lacustris</name>
    <name type="common">Green alga</name>
    <name type="synonym">Haematococcus pluvialis</name>
    <dbReference type="NCBI Taxonomy" id="44745"/>
    <lineage>
        <taxon>Eukaryota</taxon>
        <taxon>Viridiplantae</taxon>
        <taxon>Chlorophyta</taxon>
        <taxon>core chlorophytes</taxon>
        <taxon>Chlorophyceae</taxon>
        <taxon>CS clade</taxon>
        <taxon>Chlamydomonadales</taxon>
        <taxon>Haematococcaceae</taxon>
        <taxon>Haematococcus</taxon>
    </lineage>
</organism>
<accession>A0A699YRJ6</accession>
<feature type="coiled-coil region" evidence="1">
    <location>
        <begin position="38"/>
        <end position="65"/>
    </location>
</feature>
<evidence type="ECO:0000256" key="2">
    <source>
        <dbReference type="SAM" id="MobiDB-lite"/>
    </source>
</evidence>
<evidence type="ECO:0000313" key="4">
    <source>
        <dbReference type="Proteomes" id="UP000485058"/>
    </source>
</evidence>
<keyword evidence="4" id="KW-1185">Reference proteome</keyword>
<keyword evidence="1" id="KW-0175">Coiled coil</keyword>
<dbReference type="Proteomes" id="UP000485058">
    <property type="component" value="Unassembled WGS sequence"/>
</dbReference>
<evidence type="ECO:0000313" key="3">
    <source>
        <dbReference type="EMBL" id="GFH12470.1"/>
    </source>
</evidence>
<protein>
    <submittedName>
        <fullName evidence="3">Uncharacterized protein</fullName>
    </submittedName>
</protein>
<evidence type="ECO:0000256" key="1">
    <source>
        <dbReference type="SAM" id="Coils"/>
    </source>
</evidence>
<dbReference type="AlphaFoldDB" id="A0A699YRJ6"/>
<name>A0A699YRJ6_HAELA</name>
<gene>
    <name evidence="3" type="ORF">HaLaN_08168</name>
</gene>